<keyword evidence="4 5" id="KW-0408">Iron</keyword>
<evidence type="ECO:0000256" key="5">
    <source>
        <dbReference type="PIRSR" id="PIRSR601519-1"/>
    </source>
</evidence>
<sequence>MQISDGQTECNSRFGGISKSEGNLNAFLKKKLATSYDYMLLQTHFDSYQKNRPGFKKLFNGLSDQSWDETVALIKHVTKRGGVVDFSGFGREQLSAIGGKKLEVDELHALAIALDSEKQLGNDAIKVHQHASHMNHKDDGDWYDPELTQFMEEKFLEKQASTIRTLSGYANDLKRLM</sequence>
<dbReference type="InterPro" id="IPR001519">
    <property type="entry name" value="Ferritin"/>
</dbReference>
<organism evidence="8 9">
    <name type="scientific">Megaselia scalaris</name>
    <name type="common">Humpbacked fly</name>
    <name type="synonym">Phora scalaris</name>
    <dbReference type="NCBI Taxonomy" id="36166"/>
    <lineage>
        <taxon>Eukaryota</taxon>
        <taxon>Metazoa</taxon>
        <taxon>Ecdysozoa</taxon>
        <taxon>Arthropoda</taxon>
        <taxon>Hexapoda</taxon>
        <taxon>Insecta</taxon>
        <taxon>Pterygota</taxon>
        <taxon>Neoptera</taxon>
        <taxon>Endopterygota</taxon>
        <taxon>Diptera</taxon>
        <taxon>Brachycera</taxon>
        <taxon>Muscomorpha</taxon>
        <taxon>Platypezoidea</taxon>
        <taxon>Phoridae</taxon>
        <taxon>Megaseliini</taxon>
        <taxon>Megaselia</taxon>
    </lineage>
</organism>
<dbReference type="STRING" id="36166.T1GUI8"/>
<feature type="binding site" evidence="5">
    <location>
        <position position="117"/>
    </location>
    <ligand>
        <name>Fe cation</name>
        <dbReference type="ChEBI" id="CHEBI:24875"/>
        <label>1</label>
    </ligand>
</feature>
<dbReference type="Gene3D" id="1.20.1260.10">
    <property type="match status" value="1"/>
</dbReference>
<dbReference type="InterPro" id="IPR009040">
    <property type="entry name" value="Ferritin-like_diiron"/>
</dbReference>
<dbReference type="GO" id="GO:0008198">
    <property type="term" value="F:ferrous iron binding"/>
    <property type="evidence" value="ECO:0007669"/>
    <property type="project" value="TreeGrafter"/>
</dbReference>
<dbReference type="PROSITE" id="PS50905">
    <property type="entry name" value="FERRITIN_LIKE"/>
    <property type="match status" value="1"/>
</dbReference>
<keyword evidence="2 6" id="KW-0409">Iron storage</keyword>
<dbReference type="GO" id="GO:0005737">
    <property type="term" value="C:cytoplasm"/>
    <property type="evidence" value="ECO:0007669"/>
    <property type="project" value="TreeGrafter"/>
</dbReference>
<reference evidence="9" key="1">
    <citation type="submission" date="2013-02" db="EMBL/GenBank/DDBJ databases">
        <authorList>
            <person name="Hughes D."/>
        </authorList>
    </citation>
    <scope>NUCLEOTIDE SEQUENCE</scope>
    <source>
        <strain>Durham</strain>
        <strain evidence="9">NC isolate 2 -- Noor lab</strain>
    </source>
</reference>
<dbReference type="CDD" id="cd01056">
    <property type="entry name" value="Euk_Ferritin"/>
    <property type="match status" value="1"/>
</dbReference>
<dbReference type="EMBL" id="CAQQ02038932">
    <property type="status" value="NOT_ANNOTATED_CDS"/>
    <property type="molecule type" value="Genomic_DNA"/>
</dbReference>
<dbReference type="InterPro" id="IPR012347">
    <property type="entry name" value="Ferritin-like"/>
</dbReference>
<name>T1GUI8_MEGSC</name>
<dbReference type="EMBL" id="CAQQ02038931">
    <property type="status" value="NOT_ANNOTATED_CDS"/>
    <property type="molecule type" value="Genomic_DNA"/>
</dbReference>
<dbReference type="AlphaFoldDB" id="T1GUI8"/>
<dbReference type="PANTHER" id="PTHR11431:SF51">
    <property type="entry name" value="FERRITIN"/>
    <property type="match status" value="1"/>
</dbReference>
<dbReference type="EnsemblMetazoa" id="MESCA007402-RA">
    <property type="protein sequence ID" value="MESCA007402-PA"/>
    <property type="gene ID" value="MESCA007402"/>
</dbReference>
<evidence type="ECO:0000313" key="9">
    <source>
        <dbReference type="Proteomes" id="UP000015102"/>
    </source>
</evidence>
<accession>T1GUI8</accession>
<dbReference type="Proteomes" id="UP000015102">
    <property type="component" value="Unassembled WGS sequence"/>
</dbReference>
<dbReference type="InterPro" id="IPR009078">
    <property type="entry name" value="Ferritin-like_SF"/>
</dbReference>
<dbReference type="Pfam" id="PF00210">
    <property type="entry name" value="Ferritin"/>
    <property type="match status" value="1"/>
</dbReference>
<dbReference type="GO" id="GO:0008199">
    <property type="term" value="F:ferric iron binding"/>
    <property type="evidence" value="ECO:0007669"/>
    <property type="project" value="InterPro"/>
</dbReference>
<evidence type="ECO:0000256" key="4">
    <source>
        <dbReference type="ARBA" id="ARBA00023004"/>
    </source>
</evidence>
<evidence type="ECO:0000313" key="8">
    <source>
        <dbReference type="EnsemblMetazoa" id="MESCA007402-PA"/>
    </source>
</evidence>
<evidence type="ECO:0000256" key="2">
    <source>
        <dbReference type="ARBA" id="ARBA00022434"/>
    </source>
</evidence>
<keyword evidence="9" id="KW-1185">Reference proteome</keyword>
<dbReference type="GO" id="GO:0006879">
    <property type="term" value="P:intracellular iron ion homeostasis"/>
    <property type="evidence" value="ECO:0007669"/>
    <property type="project" value="UniProtKB-KW"/>
</dbReference>
<dbReference type="SUPFAM" id="SSF47240">
    <property type="entry name" value="Ferritin-like"/>
    <property type="match status" value="1"/>
</dbReference>
<dbReference type="OMA" id="MSTHFGN"/>
<dbReference type="HOGENOM" id="CLU_106438_0_0_1"/>
<reference evidence="8" key="2">
    <citation type="submission" date="2015-06" db="UniProtKB">
        <authorList>
            <consortium name="EnsemblMetazoa"/>
        </authorList>
    </citation>
    <scope>IDENTIFICATION</scope>
</reference>
<dbReference type="GO" id="GO:0006826">
    <property type="term" value="P:iron ion transport"/>
    <property type="evidence" value="ECO:0007669"/>
    <property type="project" value="InterPro"/>
</dbReference>
<evidence type="ECO:0000256" key="6">
    <source>
        <dbReference type="RuleBase" id="RU361145"/>
    </source>
</evidence>
<evidence type="ECO:0000256" key="1">
    <source>
        <dbReference type="ARBA" id="ARBA00007513"/>
    </source>
</evidence>
<protein>
    <recommendedName>
        <fullName evidence="6">Ferritin</fullName>
    </recommendedName>
</protein>
<keyword evidence="3 5" id="KW-0479">Metal-binding</keyword>
<comment type="similarity">
    <text evidence="1 6">Belongs to the ferritin family.</text>
</comment>
<comment type="function">
    <text evidence="6">Stores iron in a soluble, non-toxic, readily available form. Important for iron homeostasis. Iron is taken up in the ferrous form and deposited as ferric hydroxides after oxidation.</text>
</comment>
<proteinExistence type="inferred from homology"/>
<dbReference type="PANTHER" id="PTHR11431">
    <property type="entry name" value="FERRITIN"/>
    <property type="match status" value="1"/>
</dbReference>
<dbReference type="InterPro" id="IPR008331">
    <property type="entry name" value="Ferritin_DPS_dom"/>
</dbReference>
<feature type="domain" description="Ferritin-like diiron" evidence="7">
    <location>
        <begin position="14"/>
        <end position="177"/>
    </location>
</feature>
<evidence type="ECO:0000259" key="7">
    <source>
        <dbReference type="PROSITE" id="PS50905"/>
    </source>
</evidence>
<evidence type="ECO:0000256" key="3">
    <source>
        <dbReference type="ARBA" id="ARBA00022723"/>
    </source>
</evidence>
<feature type="binding site" evidence="5">
    <location>
        <position position="159"/>
    </location>
    <ligand>
        <name>Fe cation</name>
        <dbReference type="ChEBI" id="CHEBI:24875"/>
        <label>1</label>
    </ligand>
</feature>